<dbReference type="AlphaFoldDB" id="A0A133V4Q5"/>
<dbReference type="EMBL" id="LHXX01000052">
    <property type="protein sequence ID" value="KXB01397.1"/>
    <property type="molecule type" value="Genomic_DNA"/>
</dbReference>
<sequence length="221" mass="24876">MSISKATKKVVSRYPFIRESLRDGLVNYRALARKILKEVSEECDREINLEAIVTAARRYRKELSRESRENRIDEILAKAKVSMRGNVGVVTAGSGWRISEKVRKIAEKVSDADPLQIVQGRRLTTVVADHEDIDKVAEILGEEVEVVERGLSSVTVISPKEIAHVPGVIARMTQRLLGESINIVEMMSCYKDTIFILERENAIIALRAMEELIENSEGRLS</sequence>
<proteinExistence type="predicted"/>
<evidence type="ECO:0000313" key="1">
    <source>
        <dbReference type="EMBL" id="KXB01397.1"/>
    </source>
</evidence>
<dbReference type="PIRSF" id="PIRSF014439">
    <property type="entry name" value="APE1894_ACT"/>
    <property type="match status" value="1"/>
</dbReference>
<protein>
    <recommendedName>
        <fullName evidence="3">ACT domain-containing protein</fullName>
    </recommendedName>
</protein>
<accession>A0A133V4Q5</accession>
<dbReference type="Pfam" id="PF24367">
    <property type="entry name" value="DUF7523"/>
    <property type="match status" value="1"/>
</dbReference>
<organism evidence="1 2">
    <name type="scientific">candidate division MSBL1 archaeon SCGC-AAA261D19</name>
    <dbReference type="NCBI Taxonomy" id="1698273"/>
    <lineage>
        <taxon>Archaea</taxon>
        <taxon>Methanobacteriati</taxon>
        <taxon>Methanobacteriota</taxon>
        <taxon>candidate division MSBL1</taxon>
    </lineage>
</organism>
<gene>
    <name evidence="1" type="ORF">AKJ43_03395</name>
</gene>
<dbReference type="InterPro" id="IPR016619">
    <property type="entry name" value="UCP014439_ACT"/>
</dbReference>
<dbReference type="Proteomes" id="UP000070400">
    <property type="component" value="Unassembled WGS sequence"/>
</dbReference>
<evidence type="ECO:0008006" key="3">
    <source>
        <dbReference type="Google" id="ProtNLM"/>
    </source>
</evidence>
<comment type="caution">
    <text evidence="1">The sequence shown here is derived from an EMBL/GenBank/DDBJ whole genome shotgun (WGS) entry which is preliminary data.</text>
</comment>
<dbReference type="InterPro" id="IPR055945">
    <property type="entry name" value="DUF7523"/>
</dbReference>
<reference evidence="1 2" key="1">
    <citation type="journal article" date="2016" name="Sci. Rep.">
        <title>Metabolic traits of an uncultured archaeal lineage -MSBL1- from brine pools of the Red Sea.</title>
        <authorList>
            <person name="Mwirichia R."/>
            <person name="Alam I."/>
            <person name="Rashid M."/>
            <person name="Vinu M."/>
            <person name="Ba-Alawi W."/>
            <person name="Anthony Kamau A."/>
            <person name="Kamanda Ngugi D."/>
            <person name="Goker M."/>
            <person name="Klenk H.P."/>
            <person name="Bajic V."/>
            <person name="Stingl U."/>
        </authorList>
    </citation>
    <scope>NUCLEOTIDE SEQUENCE [LARGE SCALE GENOMIC DNA]</scope>
    <source>
        <strain evidence="1">SCGC-AAA261D19</strain>
    </source>
</reference>
<name>A0A133V4Q5_9EURY</name>
<keyword evidence="2" id="KW-1185">Reference proteome</keyword>
<evidence type="ECO:0000313" key="2">
    <source>
        <dbReference type="Proteomes" id="UP000070400"/>
    </source>
</evidence>